<name>A0A2U2BAM3_9BACT</name>
<evidence type="ECO:0000256" key="2">
    <source>
        <dbReference type="SAM" id="SignalP"/>
    </source>
</evidence>
<protein>
    <recommendedName>
        <fullName evidence="5">DUF4625 domain-containing protein</fullName>
    </recommendedName>
</protein>
<feature type="signal peptide" evidence="2">
    <location>
        <begin position="1"/>
        <end position="23"/>
    </location>
</feature>
<dbReference type="PROSITE" id="PS51257">
    <property type="entry name" value="PROKAR_LIPOPROTEIN"/>
    <property type="match status" value="1"/>
</dbReference>
<dbReference type="OrthoDB" id="1122382at2"/>
<feature type="compositionally biased region" description="Acidic residues" evidence="1">
    <location>
        <begin position="28"/>
        <end position="42"/>
    </location>
</feature>
<evidence type="ECO:0008006" key="5">
    <source>
        <dbReference type="Google" id="ProtNLM"/>
    </source>
</evidence>
<dbReference type="InterPro" id="IPR013783">
    <property type="entry name" value="Ig-like_fold"/>
</dbReference>
<sequence>MKSFKLNLFLLSFVIVASMSLVACGGDDGDDNGNDTPPEDTTDPVISLTSPTTGDSFARETGVILINGTISDDQGLETCKVSVAYSQKSASSELKSIDDPVPFDRGPVEYSDISGKEYSFTDEDPFGFVTYDATLGEYVFTITVEDTSGNTATEDITINITE</sequence>
<comment type="caution">
    <text evidence="3">The sequence shown here is derived from an EMBL/GenBank/DDBJ whole genome shotgun (WGS) entry which is preliminary data.</text>
</comment>
<dbReference type="InterPro" id="IPR027829">
    <property type="entry name" value="DUF4625"/>
</dbReference>
<keyword evidence="2" id="KW-0732">Signal</keyword>
<keyword evidence="4" id="KW-1185">Reference proteome</keyword>
<dbReference type="AlphaFoldDB" id="A0A2U2BAM3"/>
<feature type="region of interest" description="Disordered" evidence="1">
    <location>
        <begin position="28"/>
        <end position="53"/>
    </location>
</feature>
<gene>
    <name evidence="3" type="ORF">DDZ16_07090</name>
</gene>
<evidence type="ECO:0000313" key="4">
    <source>
        <dbReference type="Proteomes" id="UP000244956"/>
    </source>
</evidence>
<evidence type="ECO:0000313" key="3">
    <source>
        <dbReference type="EMBL" id="PWE00116.1"/>
    </source>
</evidence>
<accession>A0A2U2BAM3</accession>
<feature type="chain" id="PRO_5015787898" description="DUF4625 domain-containing protein" evidence="2">
    <location>
        <begin position="24"/>
        <end position="162"/>
    </location>
</feature>
<organism evidence="3 4">
    <name type="scientific">Marinilabilia rubra</name>
    <dbReference type="NCBI Taxonomy" id="2162893"/>
    <lineage>
        <taxon>Bacteria</taxon>
        <taxon>Pseudomonadati</taxon>
        <taxon>Bacteroidota</taxon>
        <taxon>Bacteroidia</taxon>
        <taxon>Marinilabiliales</taxon>
        <taxon>Marinilabiliaceae</taxon>
        <taxon>Marinilabilia</taxon>
    </lineage>
</organism>
<reference evidence="3 4" key="1">
    <citation type="submission" date="2018-05" db="EMBL/GenBank/DDBJ databases">
        <title>Marinilabilia rubrum sp. nov., isolated from saltern sediment.</title>
        <authorList>
            <person name="Zhang R."/>
        </authorList>
    </citation>
    <scope>NUCLEOTIDE SEQUENCE [LARGE SCALE GENOMIC DNA]</scope>
    <source>
        <strain evidence="3 4">WTE16</strain>
    </source>
</reference>
<evidence type="ECO:0000256" key="1">
    <source>
        <dbReference type="SAM" id="MobiDB-lite"/>
    </source>
</evidence>
<dbReference type="Gene3D" id="2.60.40.10">
    <property type="entry name" value="Immunoglobulins"/>
    <property type="match status" value="1"/>
</dbReference>
<dbReference type="Proteomes" id="UP000244956">
    <property type="component" value="Unassembled WGS sequence"/>
</dbReference>
<dbReference type="EMBL" id="QEWP01000004">
    <property type="protein sequence ID" value="PWE00116.1"/>
    <property type="molecule type" value="Genomic_DNA"/>
</dbReference>
<dbReference type="Pfam" id="PF15418">
    <property type="entry name" value="DUF4625"/>
    <property type="match status" value="1"/>
</dbReference>
<proteinExistence type="predicted"/>